<evidence type="ECO:0000259" key="8">
    <source>
        <dbReference type="PROSITE" id="PS50011"/>
    </source>
</evidence>
<dbReference type="InterPro" id="IPR011009">
    <property type="entry name" value="Kinase-like_dom_sf"/>
</dbReference>
<dbReference type="GO" id="GO:0000775">
    <property type="term" value="C:chromosome, centromeric region"/>
    <property type="evidence" value="ECO:0007669"/>
    <property type="project" value="EnsemblFungi"/>
</dbReference>
<dbReference type="GO" id="GO:0005524">
    <property type="term" value="F:ATP binding"/>
    <property type="evidence" value="ECO:0007669"/>
    <property type="project" value="UniProtKB-KW"/>
</dbReference>
<keyword evidence="10" id="KW-1185">Reference proteome</keyword>
<dbReference type="STRING" id="669874.A0A1E4TNB0"/>
<dbReference type="InterPro" id="IPR008271">
    <property type="entry name" value="Ser/Thr_kinase_AS"/>
</dbReference>
<dbReference type="Gene3D" id="1.10.510.10">
    <property type="entry name" value="Transferase(Phosphotransferase) domain 1"/>
    <property type="match status" value="1"/>
</dbReference>
<feature type="compositionally biased region" description="Acidic residues" evidence="7">
    <location>
        <begin position="14"/>
        <end position="35"/>
    </location>
</feature>
<evidence type="ECO:0000313" key="10">
    <source>
        <dbReference type="Proteomes" id="UP000094236"/>
    </source>
</evidence>
<dbReference type="GO" id="GO:1905263">
    <property type="term" value="P:positive regulation of meiotic DNA double-strand break formation involved in reciprocal meiotic recombination"/>
    <property type="evidence" value="ECO:0007669"/>
    <property type="project" value="EnsemblFungi"/>
</dbReference>
<dbReference type="PANTHER" id="PTHR44167:SF23">
    <property type="entry name" value="CDC7 KINASE, ISOFORM A-RELATED"/>
    <property type="match status" value="1"/>
</dbReference>
<proteinExistence type="predicted"/>
<dbReference type="InterPro" id="IPR000719">
    <property type="entry name" value="Prot_kinase_dom"/>
</dbReference>
<dbReference type="SUPFAM" id="SSF56112">
    <property type="entry name" value="Protein kinase-like (PK-like)"/>
    <property type="match status" value="1"/>
</dbReference>
<feature type="non-terminal residue" evidence="9">
    <location>
        <position position="1"/>
    </location>
</feature>
<dbReference type="EMBL" id="KV454018">
    <property type="protein sequence ID" value="ODV93250.1"/>
    <property type="molecule type" value="Genomic_DNA"/>
</dbReference>
<dbReference type="GO" id="GO:0006270">
    <property type="term" value="P:DNA replication initiation"/>
    <property type="evidence" value="ECO:0007669"/>
    <property type="project" value="EnsemblFungi"/>
</dbReference>
<dbReference type="GO" id="GO:0045739">
    <property type="term" value="P:positive regulation of DNA repair"/>
    <property type="evidence" value="ECO:0007669"/>
    <property type="project" value="EnsemblFungi"/>
</dbReference>
<dbReference type="GO" id="GO:0031503">
    <property type="term" value="P:protein-containing complex localization"/>
    <property type="evidence" value="ECO:0007669"/>
    <property type="project" value="EnsemblFungi"/>
</dbReference>
<evidence type="ECO:0000256" key="3">
    <source>
        <dbReference type="ARBA" id="ARBA00022679"/>
    </source>
</evidence>
<evidence type="ECO:0000256" key="1">
    <source>
        <dbReference type="ARBA" id="ARBA00012513"/>
    </source>
</evidence>
<dbReference type="CDD" id="cd14019">
    <property type="entry name" value="STKc_Cdc7"/>
    <property type="match status" value="1"/>
</dbReference>
<organism evidence="9 10">
    <name type="scientific">Pachysolen tannophilus NRRL Y-2460</name>
    <dbReference type="NCBI Taxonomy" id="669874"/>
    <lineage>
        <taxon>Eukaryota</taxon>
        <taxon>Fungi</taxon>
        <taxon>Dikarya</taxon>
        <taxon>Ascomycota</taxon>
        <taxon>Saccharomycotina</taxon>
        <taxon>Pichiomycetes</taxon>
        <taxon>Pachysolenaceae</taxon>
        <taxon>Pachysolen</taxon>
    </lineage>
</organism>
<dbReference type="Proteomes" id="UP000094236">
    <property type="component" value="Unassembled WGS sequence"/>
</dbReference>
<dbReference type="GO" id="GO:0031431">
    <property type="term" value="C:Dbf4-dependent protein kinase complex"/>
    <property type="evidence" value="ECO:0007669"/>
    <property type="project" value="EnsemblFungi"/>
</dbReference>
<keyword evidence="6" id="KW-0067">ATP-binding</keyword>
<dbReference type="GO" id="GO:0060903">
    <property type="term" value="P:positive regulation of meiosis I"/>
    <property type="evidence" value="ECO:0007669"/>
    <property type="project" value="EnsemblFungi"/>
</dbReference>
<dbReference type="GO" id="GO:0006279">
    <property type="term" value="P:premeiotic DNA replication"/>
    <property type="evidence" value="ECO:0007669"/>
    <property type="project" value="EnsemblFungi"/>
</dbReference>
<keyword evidence="2" id="KW-0723">Serine/threonine-protein kinase</keyword>
<dbReference type="GO" id="GO:1905342">
    <property type="term" value="P:positive regulation of protein localization to kinetochore"/>
    <property type="evidence" value="ECO:0007669"/>
    <property type="project" value="EnsemblFungi"/>
</dbReference>
<evidence type="ECO:0000313" key="9">
    <source>
        <dbReference type="EMBL" id="ODV93250.1"/>
    </source>
</evidence>
<reference evidence="10" key="1">
    <citation type="submission" date="2016-05" db="EMBL/GenBank/DDBJ databases">
        <title>Comparative genomics of biotechnologically important yeasts.</title>
        <authorList>
            <consortium name="DOE Joint Genome Institute"/>
            <person name="Riley R."/>
            <person name="Haridas S."/>
            <person name="Wolfe K.H."/>
            <person name="Lopes M.R."/>
            <person name="Hittinger C.T."/>
            <person name="Goker M."/>
            <person name="Salamov A."/>
            <person name="Wisecaver J."/>
            <person name="Long T.M."/>
            <person name="Aerts A.L."/>
            <person name="Barry K."/>
            <person name="Choi C."/>
            <person name="Clum A."/>
            <person name="Coughlan A.Y."/>
            <person name="Deshpande S."/>
            <person name="Douglass A.P."/>
            <person name="Hanson S.J."/>
            <person name="Klenk H.-P."/>
            <person name="Labutti K."/>
            <person name="Lapidus A."/>
            <person name="Lindquist E."/>
            <person name="Lipzen A."/>
            <person name="Meier-Kolthoff J.P."/>
            <person name="Ohm R.A."/>
            <person name="Otillar R.P."/>
            <person name="Pangilinan J."/>
            <person name="Peng Y."/>
            <person name="Rokas A."/>
            <person name="Rosa C.A."/>
            <person name="Scheuner C."/>
            <person name="Sibirny A.A."/>
            <person name="Slot J.C."/>
            <person name="Stielow J.B."/>
            <person name="Sun H."/>
            <person name="Kurtzman C.P."/>
            <person name="Blackwell M."/>
            <person name="Grigoriev I.V."/>
            <person name="Jeffries T.W."/>
        </authorList>
    </citation>
    <scope>NUCLEOTIDE SEQUENCE [LARGE SCALE GENOMIC DNA]</scope>
    <source>
        <strain evidence="10">NRRL Y-2460</strain>
    </source>
</reference>
<dbReference type="PROSITE" id="PS50011">
    <property type="entry name" value="PROTEIN_KINASE_DOM"/>
    <property type="match status" value="1"/>
</dbReference>
<feature type="domain" description="Protein kinase" evidence="8">
    <location>
        <begin position="64"/>
        <end position="447"/>
    </location>
</feature>
<protein>
    <recommendedName>
        <fullName evidence="1">non-specific serine/threonine protein kinase</fullName>
        <ecNumber evidence="1">2.7.11.1</ecNumber>
    </recommendedName>
</protein>
<dbReference type="GO" id="GO:0042802">
    <property type="term" value="F:identical protein binding"/>
    <property type="evidence" value="ECO:0007669"/>
    <property type="project" value="EnsemblFungi"/>
</dbReference>
<gene>
    <name evidence="9" type="ORF">PACTADRAFT_25616</name>
</gene>
<dbReference type="GO" id="GO:0033314">
    <property type="term" value="P:mitotic DNA replication checkpoint signaling"/>
    <property type="evidence" value="ECO:0007669"/>
    <property type="project" value="EnsemblFungi"/>
</dbReference>
<feature type="compositionally biased region" description="Basic residues" evidence="7">
    <location>
        <begin position="100"/>
        <end position="110"/>
    </location>
</feature>
<dbReference type="GO" id="GO:1904968">
    <property type="term" value="P:positive regulation of spindle attachment to meiosis I kinetochore"/>
    <property type="evidence" value="ECO:0007669"/>
    <property type="project" value="EnsemblFungi"/>
</dbReference>
<dbReference type="GO" id="GO:0004674">
    <property type="term" value="F:protein serine/threonine kinase activity"/>
    <property type="evidence" value="ECO:0007669"/>
    <property type="project" value="UniProtKB-KW"/>
</dbReference>
<dbReference type="Pfam" id="PF00069">
    <property type="entry name" value="Pkinase"/>
    <property type="match status" value="2"/>
</dbReference>
<evidence type="ECO:0000256" key="5">
    <source>
        <dbReference type="ARBA" id="ARBA00022777"/>
    </source>
</evidence>
<keyword evidence="4" id="KW-0547">Nucleotide-binding</keyword>
<accession>A0A1E4TNB0</accession>
<dbReference type="GO" id="GO:1902977">
    <property type="term" value="P:mitotic DNA replication preinitiation complex assembly"/>
    <property type="evidence" value="ECO:0007669"/>
    <property type="project" value="EnsemblFungi"/>
</dbReference>
<dbReference type="GO" id="GO:0000785">
    <property type="term" value="C:chromatin"/>
    <property type="evidence" value="ECO:0007669"/>
    <property type="project" value="EnsemblFungi"/>
</dbReference>
<name>A0A1E4TNB0_PACTA</name>
<dbReference type="GO" id="GO:0000082">
    <property type="term" value="P:G1/S transition of mitotic cell cycle"/>
    <property type="evidence" value="ECO:0007669"/>
    <property type="project" value="EnsemblFungi"/>
</dbReference>
<feature type="region of interest" description="Disordered" evidence="7">
    <location>
        <begin position="253"/>
        <end position="283"/>
    </location>
</feature>
<evidence type="ECO:0000256" key="7">
    <source>
        <dbReference type="SAM" id="MobiDB-lite"/>
    </source>
</evidence>
<dbReference type="PROSITE" id="PS00108">
    <property type="entry name" value="PROTEIN_KINASE_ST"/>
    <property type="match status" value="1"/>
</dbReference>
<dbReference type="GO" id="GO:0031573">
    <property type="term" value="P:mitotic intra-S DNA damage checkpoint signaling"/>
    <property type="evidence" value="ECO:0007669"/>
    <property type="project" value="EnsemblFungi"/>
</dbReference>
<evidence type="ECO:0000256" key="4">
    <source>
        <dbReference type="ARBA" id="ARBA00022741"/>
    </source>
</evidence>
<dbReference type="EC" id="2.7.11.1" evidence="1"/>
<dbReference type="GO" id="GO:0001100">
    <property type="term" value="P:negative regulation of exit from mitosis"/>
    <property type="evidence" value="ECO:0007669"/>
    <property type="project" value="EnsemblFungi"/>
</dbReference>
<feature type="region of interest" description="Disordered" evidence="7">
    <location>
        <begin position="91"/>
        <end position="110"/>
    </location>
</feature>
<feature type="non-terminal residue" evidence="9">
    <location>
        <position position="461"/>
    </location>
</feature>
<dbReference type="SMART" id="SM00220">
    <property type="entry name" value="S_TKc"/>
    <property type="match status" value="1"/>
</dbReference>
<keyword evidence="5" id="KW-0418">Kinase</keyword>
<dbReference type="PANTHER" id="PTHR44167">
    <property type="entry name" value="OVARIAN-SPECIFIC SERINE/THREONINE-PROTEIN KINASE LOK-RELATED"/>
    <property type="match status" value="1"/>
</dbReference>
<evidence type="ECO:0000256" key="2">
    <source>
        <dbReference type="ARBA" id="ARBA00022527"/>
    </source>
</evidence>
<evidence type="ECO:0000256" key="6">
    <source>
        <dbReference type="ARBA" id="ARBA00022840"/>
    </source>
</evidence>
<dbReference type="OrthoDB" id="10020333at2759"/>
<dbReference type="AlphaFoldDB" id="A0A1E4TNB0"/>
<dbReference type="GO" id="GO:0000727">
    <property type="term" value="P:double-strand break repair via break-induced replication"/>
    <property type="evidence" value="ECO:0007669"/>
    <property type="project" value="EnsemblFungi"/>
</dbReference>
<dbReference type="Gene3D" id="3.30.200.20">
    <property type="entry name" value="Phosphorylase Kinase, domain 1"/>
    <property type="match status" value="1"/>
</dbReference>
<sequence>DETIQLDDQKGNDEEKENDNETVDEEEHDEEEEVDQNSAQDVPYEIRHEMQLLTKSFKDLDKKYKLLDKIGEGTFSTVYKAETLTQNNWNNSLIKDSNQNKKHQNNNKKNRKNRIVALKRIYVTSSPHRIYNELNLLYKLTGCRKVAPLIDAIRYQDQVIAVLPYYRHSDFRDFYRDLPIDGIKIYMYELLSALSFVHSHHIIHRDVKPTNFLYDPFKGRGVLVDFGLAEKDLILDKKNTSGCSCYANHLNPERQKQQPASSSFPIKSYPKDDQRPARRANRAGTRGFRAPEVLFKCSNQSTKIDIWSCGVMLLTLLTRRFPFFHSPDDIDAMVELTTIFGYNEIKKCARLHGLGLDTTIPTIKDNAGFPLGQIIQWAVQLDKKAETFADDSPALETLEAFNEDGEINMDKPIGLKFKDAIDLMERCFDLNPHKRITADDALRMPFFKELNGDMDEDVKLD</sequence>
<keyword evidence="3" id="KW-0808">Transferase</keyword>
<dbReference type="GO" id="GO:1903468">
    <property type="term" value="P:positive regulation of DNA replication initiation"/>
    <property type="evidence" value="ECO:0007669"/>
    <property type="project" value="EnsemblFungi"/>
</dbReference>
<feature type="region of interest" description="Disordered" evidence="7">
    <location>
        <begin position="1"/>
        <end position="43"/>
    </location>
</feature>